<evidence type="ECO:0000256" key="5">
    <source>
        <dbReference type="ARBA" id="ARBA00022917"/>
    </source>
</evidence>
<comment type="subcellular location">
    <subcellularLocation>
        <location evidence="8">Cytoplasm</location>
    </subcellularLocation>
</comment>
<dbReference type="CDD" id="cd03692">
    <property type="entry name" value="mtIF2_IVc"/>
    <property type="match status" value="1"/>
</dbReference>
<dbReference type="NCBIfam" id="TIGR00231">
    <property type="entry name" value="small_GTP"/>
    <property type="match status" value="1"/>
</dbReference>
<dbReference type="InterPro" id="IPR000795">
    <property type="entry name" value="T_Tr_GTP-bd_dom"/>
</dbReference>
<keyword evidence="8" id="KW-0963">Cytoplasm</keyword>
<dbReference type="Pfam" id="PF04760">
    <property type="entry name" value="IF2_N"/>
    <property type="match status" value="2"/>
</dbReference>
<feature type="compositionally biased region" description="Pro residues" evidence="10">
    <location>
        <begin position="210"/>
        <end position="223"/>
    </location>
</feature>
<dbReference type="Gene3D" id="3.40.50.10050">
    <property type="entry name" value="Translation initiation factor IF- 2, domain 3"/>
    <property type="match status" value="1"/>
</dbReference>
<dbReference type="InterPro" id="IPR023115">
    <property type="entry name" value="TIF_IF2_dom3"/>
</dbReference>
<evidence type="ECO:0000256" key="4">
    <source>
        <dbReference type="ARBA" id="ARBA00022741"/>
    </source>
</evidence>
<proteinExistence type="inferred from homology"/>
<dbReference type="PANTHER" id="PTHR43381">
    <property type="entry name" value="TRANSLATION INITIATION FACTOR IF-2-RELATED"/>
    <property type="match status" value="1"/>
</dbReference>
<feature type="compositionally biased region" description="Low complexity" evidence="10">
    <location>
        <begin position="128"/>
        <end position="138"/>
    </location>
</feature>
<dbReference type="InterPro" id="IPR044145">
    <property type="entry name" value="IF2_II"/>
</dbReference>
<evidence type="ECO:0000256" key="1">
    <source>
        <dbReference type="ARBA" id="ARBA00007733"/>
    </source>
</evidence>
<evidence type="ECO:0000256" key="7">
    <source>
        <dbReference type="ARBA" id="ARBA00025162"/>
    </source>
</evidence>
<evidence type="ECO:0000256" key="6">
    <source>
        <dbReference type="ARBA" id="ARBA00023134"/>
    </source>
</evidence>
<dbReference type="Proteomes" id="UP001335729">
    <property type="component" value="Unassembled WGS sequence"/>
</dbReference>
<dbReference type="InterPro" id="IPR009000">
    <property type="entry name" value="Transl_B-barrel_sf"/>
</dbReference>
<feature type="binding site" evidence="8">
    <location>
        <begin position="477"/>
        <end position="481"/>
    </location>
    <ligand>
        <name>GTP</name>
        <dbReference type="ChEBI" id="CHEBI:37565"/>
    </ligand>
</feature>
<dbReference type="Pfam" id="PF22042">
    <property type="entry name" value="EF-G_D2"/>
    <property type="match status" value="1"/>
</dbReference>
<feature type="compositionally biased region" description="Low complexity" evidence="10">
    <location>
        <begin position="55"/>
        <end position="73"/>
    </location>
</feature>
<keyword evidence="5 8" id="KW-0648">Protein biosynthesis</keyword>
<dbReference type="InterPro" id="IPR006847">
    <property type="entry name" value="IF2_N"/>
</dbReference>
<dbReference type="GO" id="GO:0003743">
    <property type="term" value="F:translation initiation factor activity"/>
    <property type="evidence" value="ECO:0007669"/>
    <property type="project" value="UniProtKB-KW"/>
</dbReference>
<organism evidence="12 13">
    <name type="scientific">Gordonia prachuapensis</name>
    <dbReference type="NCBI Taxonomy" id="3115651"/>
    <lineage>
        <taxon>Bacteria</taxon>
        <taxon>Bacillati</taxon>
        <taxon>Actinomycetota</taxon>
        <taxon>Actinomycetes</taxon>
        <taxon>Mycobacteriales</taxon>
        <taxon>Gordoniaceae</taxon>
        <taxon>Gordonia</taxon>
    </lineage>
</organism>
<comment type="function">
    <text evidence="7 8 9">One of the essential components for the initiation of protein synthesis. Protects formylmethionyl-tRNA from spontaneous hydrolysis and promotes its binding to the 30S ribosomal subunits. Also involved in the hydrolysis of GTP during the formation of the 70S ribosomal complex.</text>
</comment>
<keyword evidence="6 8" id="KW-0342">GTP-binding</keyword>
<dbReference type="HAMAP" id="MF_00100_B">
    <property type="entry name" value="IF_2_B"/>
    <property type="match status" value="1"/>
</dbReference>
<keyword evidence="4 8" id="KW-0547">Nucleotide-binding</keyword>
<dbReference type="SUPFAM" id="SSF50447">
    <property type="entry name" value="Translation proteins"/>
    <property type="match status" value="2"/>
</dbReference>
<feature type="compositionally biased region" description="Pro residues" evidence="10">
    <location>
        <begin position="139"/>
        <end position="151"/>
    </location>
</feature>
<feature type="compositionally biased region" description="Pro residues" evidence="10">
    <location>
        <begin position="165"/>
        <end position="176"/>
    </location>
</feature>
<protein>
    <recommendedName>
        <fullName evidence="2 8">Translation initiation factor IF-2</fullName>
    </recommendedName>
</protein>
<accession>A0ABU7MR31</accession>
<dbReference type="InterPro" id="IPR027417">
    <property type="entry name" value="P-loop_NTPase"/>
</dbReference>
<feature type="compositionally biased region" description="Gly residues" evidence="10">
    <location>
        <begin position="177"/>
        <end position="208"/>
    </location>
</feature>
<comment type="caution">
    <text evidence="12">The sequence shown here is derived from an EMBL/GenBank/DDBJ whole genome shotgun (WGS) entry which is preliminary data.</text>
</comment>
<feature type="compositionally biased region" description="Pro residues" evidence="10">
    <location>
        <begin position="108"/>
        <end position="127"/>
    </location>
</feature>
<dbReference type="Gene3D" id="2.40.30.10">
    <property type="entry name" value="Translation factors"/>
    <property type="match status" value="2"/>
</dbReference>
<comment type="similarity">
    <text evidence="1 8 9">Belongs to the TRAFAC class translation factor GTPase superfamily. Classic translation factor GTPase family. IF-2 subfamily.</text>
</comment>
<evidence type="ECO:0000256" key="2">
    <source>
        <dbReference type="ARBA" id="ARBA00020675"/>
    </source>
</evidence>
<dbReference type="InterPro" id="IPR053905">
    <property type="entry name" value="EF-G-like_DII"/>
</dbReference>
<dbReference type="CDD" id="cd03702">
    <property type="entry name" value="IF2_mtIF2_II"/>
    <property type="match status" value="1"/>
</dbReference>
<feature type="binding site" evidence="8">
    <location>
        <begin position="531"/>
        <end position="534"/>
    </location>
    <ligand>
        <name>GTP</name>
        <dbReference type="ChEBI" id="CHEBI:37565"/>
    </ligand>
</feature>
<evidence type="ECO:0000259" key="11">
    <source>
        <dbReference type="PROSITE" id="PS51722"/>
    </source>
</evidence>
<dbReference type="PANTHER" id="PTHR43381:SF5">
    <property type="entry name" value="TR-TYPE G DOMAIN-CONTAINING PROTEIN"/>
    <property type="match status" value="1"/>
</dbReference>
<reference evidence="12 13" key="1">
    <citation type="submission" date="2024-01" db="EMBL/GenBank/DDBJ databases">
        <title>Draft genome sequence of Gordonia sp. PKS22-38.</title>
        <authorList>
            <person name="Suphannarot A."/>
            <person name="Mingma R."/>
        </authorList>
    </citation>
    <scope>NUCLEOTIDE SEQUENCE [LARGE SCALE GENOMIC DNA]</scope>
    <source>
        <strain evidence="12 13">PKS22-38</strain>
    </source>
</reference>
<feature type="binding site" evidence="8">
    <location>
        <begin position="427"/>
        <end position="434"/>
    </location>
    <ligand>
        <name>GTP</name>
        <dbReference type="ChEBI" id="CHEBI:37565"/>
    </ligand>
</feature>
<dbReference type="InterPro" id="IPR000178">
    <property type="entry name" value="TF_IF2_bacterial-like"/>
</dbReference>
<feature type="domain" description="Tr-type G" evidence="11">
    <location>
        <begin position="418"/>
        <end position="590"/>
    </location>
</feature>
<dbReference type="SUPFAM" id="SSF52156">
    <property type="entry name" value="Initiation factor IF2/eIF5b, domain 3"/>
    <property type="match status" value="1"/>
</dbReference>
<evidence type="ECO:0000256" key="10">
    <source>
        <dbReference type="SAM" id="MobiDB-lite"/>
    </source>
</evidence>
<evidence type="ECO:0000313" key="12">
    <source>
        <dbReference type="EMBL" id="MEE4022785.1"/>
    </source>
</evidence>
<dbReference type="Pfam" id="PF11987">
    <property type="entry name" value="IF-2"/>
    <property type="match status" value="1"/>
</dbReference>
<dbReference type="Pfam" id="PF00009">
    <property type="entry name" value="GTP_EFTU"/>
    <property type="match status" value="1"/>
</dbReference>
<feature type="compositionally biased region" description="Pro residues" evidence="10">
    <location>
        <begin position="83"/>
        <end position="98"/>
    </location>
</feature>
<dbReference type="Gene3D" id="3.40.50.300">
    <property type="entry name" value="P-loop containing nucleotide triphosphate hydrolases"/>
    <property type="match status" value="1"/>
</dbReference>
<name>A0ABU7MR31_9ACTN</name>
<evidence type="ECO:0000256" key="9">
    <source>
        <dbReference type="RuleBase" id="RU000644"/>
    </source>
</evidence>
<evidence type="ECO:0000313" key="13">
    <source>
        <dbReference type="Proteomes" id="UP001335729"/>
    </source>
</evidence>
<feature type="region of interest" description="Disordered" evidence="10">
    <location>
        <begin position="27"/>
        <end position="309"/>
    </location>
</feature>
<keyword evidence="3 8" id="KW-0396">Initiation factor</keyword>
<dbReference type="CDD" id="cd01887">
    <property type="entry name" value="IF2_eIF5B"/>
    <property type="match status" value="1"/>
</dbReference>
<dbReference type="EMBL" id="JAZDUE010000004">
    <property type="protein sequence ID" value="MEE4022785.1"/>
    <property type="molecule type" value="Genomic_DNA"/>
</dbReference>
<dbReference type="SUPFAM" id="SSF52540">
    <property type="entry name" value="P-loop containing nucleoside triphosphate hydrolases"/>
    <property type="match status" value="1"/>
</dbReference>
<evidence type="ECO:0000256" key="8">
    <source>
        <dbReference type="HAMAP-Rule" id="MF_00100"/>
    </source>
</evidence>
<dbReference type="InterPro" id="IPR015760">
    <property type="entry name" value="TIF_IF2"/>
</dbReference>
<gene>
    <name evidence="8 12" type="primary">infB</name>
    <name evidence="12" type="ORF">V1Y59_06830</name>
</gene>
<dbReference type="PRINTS" id="PR01217">
    <property type="entry name" value="PRICHEXTENSN"/>
</dbReference>
<dbReference type="InterPro" id="IPR036925">
    <property type="entry name" value="TIF_IF2_dom3_sf"/>
</dbReference>
<keyword evidence="13" id="KW-1185">Reference proteome</keyword>
<dbReference type="PROSITE" id="PS51722">
    <property type="entry name" value="G_TR_2"/>
    <property type="match status" value="1"/>
</dbReference>
<dbReference type="NCBIfam" id="TIGR00487">
    <property type="entry name" value="IF-2"/>
    <property type="match status" value="1"/>
</dbReference>
<comment type="caution">
    <text evidence="8">Lacks conserved residue(s) required for the propagation of feature annotation.</text>
</comment>
<dbReference type="Gene3D" id="1.10.10.2480">
    <property type="match status" value="1"/>
</dbReference>
<dbReference type="RefSeq" id="WP_330504063.1">
    <property type="nucleotide sequence ID" value="NZ_JAZDUE010000004.1"/>
</dbReference>
<dbReference type="PROSITE" id="PS01176">
    <property type="entry name" value="IF2"/>
    <property type="match status" value="1"/>
</dbReference>
<feature type="compositionally biased region" description="Basic residues" evidence="10">
    <location>
        <begin position="297"/>
        <end position="306"/>
    </location>
</feature>
<feature type="compositionally biased region" description="Gly residues" evidence="10">
    <location>
        <begin position="237"/>
        <end position="293"/>
    </location>
</feature>
<sequence>MAGKARVHELAKELGVTSKQVLERLKEQGEFVKSASSTVEAPVARRLRESFPQSGAKDGAKSAPKPGGAPKPGANGGVKPGPAARPGPKPGAPTPGPSPAAAANAAPTPTPAPTPAKPKPAPAPKPEAPAAQDTGAPARPGPRPGPKPGPRAPRVGNNPYSSAPAPAPRPQGPRPGPGQGGPRPGGGRPGAGGRPGQGGPRPGPGQGGPRPSPGSMPPRPSPGAMPSRAARPDAGRPGRGGPGGGGGRGGGGGGGFRGGPGGGGGAPGGFRGRPGGGGGRGRGGAAGAFGRPGGAPRKGRKSKRAKRAEYENMQAPAVGGVRLPRGNGETIRLARGASLSDFADKIDANPASLVQALFNLGEMVTATESVNDETLELLGSEMNYTVQVVSPEDEDRELLESFDLSYGEDEGGEEDLEQRPPVVTVMGHVDHGKTRLLDTVRKANVREAEAGGITQHIGAYQVNTHLNGDDRLITFIDTPGHEAFTAMRARGAKATDIAILVVAADDGVMPQTVEAVNHAQAADVPIVVAVNKIDKEGADPAKIRGQLTEYGLIPEEYGGETMFVDISAKQGDNIDALLEAVLLTADASLDLRANPDMDAQGVAIEAHLDRGRGPVATVLVQRGTLKVGDSIVAGDAYGRVRRMVDEHGDDVAEALPSRPVQVIGFTSVPGAGDNMLVVEEDRTARQIADRRNARKRNALAARSRKRISLEDLDSALKETSQLNLILKGDNSGTVEALEEALLGIDMGDEVSLRVIDRGVGGVTETNVNLAAASDAIIIGFNVRAEGKATELANREGVDIRYYSVIYQAIDEIESALKGMLKPIYEEVELGRAEIRAIFKSSKVGNIAGCLVQSGIMRRNAKARLLRDNVVVAENLTLSSLRREKDDVTEVREGYECGLTLTYSDIKVDDVIETYELQEKARD</sequence>
<evidence type="ECO:0000256" key="3">
    <source>
        <dbReference type="ARBA" id="ARBA00022540"/>
    </source>
</evidence>
<dbReference type="InterPro" id="IPR005225">
    <property type="entry name" value="Small_GTP-bd"/>
</dbReference>